<sequence>QSDVYSFSMAVWEILTGVVPLRHYPRDAVSYHVVVKGTRPVQATPLGLSDAVWALIEQCWQADYRARPAIHSVVPCLKDALQRTGSVKLTAPKSWPLNLGQ</sequence>
<evidence type="ECO:0000256" key="1">
    <source>
        <dbReference type="ARBA" id="ARBA00022679"/>
    </source>
</evidence>
<dbReference type="PANTHER" id="PTHR44329">
    <property type="entry name" value="SERINE/THREONINE-PROTEIN KINASE TNNI3K-RELATED"/>
    <property type="match status" value="1"/>
</dbReference>
<keyword evidence="4" id="KW-0067">ATP-binding</keyword>
<evidence type="ECO:0000313" key="7">
    <source>
        <dbReference type="Proteomes" id="UP000250043"/>
    </source>
</evidence>
<protein>
    <recommendedName>
        <fullName evidence="5">Protein kinase domain-containing protein</fullName>
    </recommendedName>
</protein>
<dbReference type="GO" id="GO:0004674">
    <property type="term" value="F:protein serine/threonine kinase activity"/>
    <property type="evidence" value="ECO:0007669"/>
    <property type="project" value="TreeGrafter"/>
</dbReference>
<gene>
    <name evidence="6" type="ORF">OBBRIDRAFT_734653</name>
</gene>
<evidence type="ECO:0000259" key="5">
    <source>
        <dbReference type="PROSITE" id="PS50011"/>
    </source>
</evidence>
<evidence type="ECO:0000256" key="3">
    <source>
        <dbReference type="ARBA" id="ARBA00022777"/>
    </source>
</evidence>
<keyword evidence="3" id="KW-0418">Kinase</keyword>
<dbReference type="InterPro" id="IPR001245">
    <property type="entry name" value="Ser-Thr/Tyr_kinase_cat_dom"/>
</dbReference>
<dbReference type="OrthoDB" id="2800760at2759"/>
<dbReference type="PROSITE" id="PS50011">
    <property type="entry name" value="PROTEIN_KINASE_DOM"/>
    <property type="match status" value="1"/>
</dbReference>
<keyword evidence="7" id="KW-1185">Reference proteome</keyword>
<feature type="domain" description="Protein kinase" evidence="5">
    <location>
        <begin position="1"/>
        <end position="81"/>
    </location>
</feature>
<proteinExistence type="predicted"/>
<dbReference type="Gene3D" id="1.10.510.10">
    <property type="entry name" value="Transferase(Phosphotransferase) domain 1"/>
    <property type="match status" value="1"/>
</dbReference>
<evidence type="ECO:0000256" key="2">
    <source>
        <dbReference type="ARBA" id="ARBA00022741"/>
    </source>
</evidence>
<dbReference type="SUPFAM" id="SSF56112">
    <property type="entry name" value="Protein kinase-like (PK-like)"/>
    <property type="match status" value="1"/>
</dbReference>
<organism evidence="6 7">
    <name type="scientific">Obba rivulosa</name>
    <dbReference type="NCBI Taxonomy" id="1052685"/>
    <lineage>
        <taxon>Eukaryota</taxon>
        <taxon>Fungi</taxon>
        <taxon>Dikarya</taxon>
        <taxon>Basidiomycota</taxon>
        <taxon>Agaricomycotina</taxon>
        <taxon>Agaricomycetes</taxon>
        <taxon>Polyporales</taxon>
        <taxon>Gelatoporiaceae</taxon>
        <taxon>Obba</taxon>
    </lineage>
</organism>
<name>A0A8E2AUM7_9APHY</name>
<evidence type="ECO:0000313" key="6">
    <source>
        <dbReference type="EMBL" id="OCH88364.1"/>
    </source>
</evidence>
<accession>A0A8E2AUM7</accession>
<dbReference type="EMBL" id="KV722455">
    <property type="protein sequence ID" value="OCH88364.1"/>
    <property type="molecule type" value="Genomic_DNA"/>
</dbReference>
<feature type="non-terminal residue" evidence="6">
    <location>
        <position position="101"/>
    </location>
</feature>
<dbReference type="GO" id="GO:0005524">
    <property type="term" value="F:ATP binding"/>
    <property type="evidence" value="ECO:0007669"/>
    <property type="project" value="UniProtKB-KW"/>
</dbReference>
<dbReference type="InterPro" id="IPR011009">
    <property type="entry name" value="Kinase-like_dom_sf"/>
</dbReference>
<evidence type="ECO:0000256" key="4">
    <source>
        <dbReference type="ARBA" id="ARBA00022840"/>
    </source>
</evidence>
<keyword evidence="1" id="KW-0808">Transferase</keyword>
<dbReference type="AlphaFoldDB" id="A0A8E2AUM7"/>
<reference evidence="6 7" key="1">
    <citation type="submission" date="2016-07" db="EMBL/GenBank/DDBJ databases">
        <title>Draft genome of the white-rot fungus Obba rivulosa 3A-2.</title>
        <authorList>
            <consortium name="DOE Joint Genome Institute"/>
            <person name="Miettinen O."/>
            <person name="Riley R."/>
            <person name="Acob R."/>
            <person name="Barry K."/>
            <person name="Cullen D."/>
            <person name="De Vries R."/>
            <person name="Hainaut M."/>
            <person name="Hatakka A."/>
            <person name="Henrissat B."/>
            <person name="Hilden K."/>
            <person name="Kuo R."/>
            <person name="Labutti K."/>
            <person name="Lipzen A."/>
            <person name="Makela M.R."/>
            <person name="Sandor L."/>
            <person name="Spatafora J.W."/>
            <person name="Grigoriev I.V."/>
            <person name="Hibbett D.S."/>
        </authorList>
    </citation>
    <scope>NUCLEOTIDE SEQUENCE [LARGE SCALE GENOMIC DNA]</scope>
    <source>
        <strain evidence="6 7">3A-2</strain>
    </source>
</reference>
<dbReference type="InterPro" id="IPR000719">
    <property type="entry name" value="Prot_kinase_dom"/>
</dbReference>
<dbReference type="Pfam" id="PF07714">
    <property type="entry name" value="PK_Tyr_Ser-Thr"/>
    <property type="match status" value="1"/>
</dbReference>
<dbReference type="PANTHER" id="PTHR44329:SF288">
    <property type="entry name" value="MITOGEN-ACTIVATED PROTEIN KINASE KINASE KINASE 20"/>
    <property type="match status" value="1"/>
</dbReference>
<keyword evidence="2" id="KW-0547">Nucleotide-binding</keyword>
<dbReference type="InterPro" id="IPR051681">
    <property type="entry name" value="Ser/Thr_Kinases-Pseudokinases"/>
</dbReference>
<dbReference type="Proteomes" id="UP000250043">
    <property type="component" value="Unassembled WGS sequence"/>
</dbReference>